<evidence type="ECO:0000313" key="2">
    <source>
        <dbReference type="EMBL" id="CAB3404617.1"/>
    </source>
</evidence>
<dbReference type="EMBL" id="CADEPM010000004">
    <property type="protein sequence ID" value="CAB3404617.1"/>
    <property type="molecule type" value="Genomic_DNA"/>
</dbReference>
<dbReference type="OrthoDB" id="5840804at2759"/>
<gene>
    <name evidence="2" type="ORF">CBOVIS_LOCUS6920</name>
</gene>
<accession>A0A8S1EX37</accession>
<sequence>MKTSNLSREGNSKTSNNQPDDSCLYTLVYKAVNKYLTEDSIKPQKLSIISGQSAETNYIAITVEEISKEKSLKLARTQYFEAAYDEAEHRKNVHKACQQARKFFYEHILNRNPFPPRKKFNMNVAINRERLLQRSELSESITASSMASSGLRRIDSTTSLTCLHTAPSSSAISIGPKMSEIKRNSSLHEIFSKSKKKPRVPNSILTHAKPMADKSRKIASPPVSRPSSSISSVTTSEERRLMNAMSNPE</sequence>
<comment type="caution">
    <text evidence="2">The sequence shown here is derived from an EMBL/GenBank/DDBJ whole genome shotgun (WGS) entry which is preliminary data.</text>
</comment>
<reference evidence="2 3" key="1">
    <citation type="submission" date="2020-04" db="EMBL/GenBank/DDBJ databases">
        <authorList>
            <person name="Laetsch R D."/>
            <person name="Stevens L."/>
            <person name="Kumar S."/>
            <person name="Blaxter L. M."/>
        </authorList>
    </citation>
    <scope>NUCLEOTIDE SEQUENCE [LARGE SCALE GENOMIC DNA]</scope>
</reference>
<evidence type="ECO:0000256" key="1">
    <source>
        <dbReference type="SAM" id="MobiDB-lite"/>
    </source>
</evidence>
<dbReference type="AlphaFoldDB" id="A0A8S1EX37"/>
<name>A0A8S1EX37_9PELO</name>
<keyword evidence="3" id="KW-1185">Reference proteome</keyword>
<dbReference type="Proteomes" id="UP000494206">
    <property type="component" value="Unassembled WGS sequence"/>
</dbReference>
<organism evidence="2 3">
    <name type="scientific">Caenorhabditis bovis</name>
    <dbReference type="NCBI Taxonomy" id="2654633"/>
    <lineage>
        <taxon>Eukaryota</taxon>
        <taxon>Metazoa</taxon>
        <taxon>Ecdysozoa</taxon>
        <taxon>Nematoda</taxon>
        <taxon>Chromadorea</taxon>
        <taxon>Rhabditida</taxon>
        <taxon>Rhabditina</taxon>
        <taxon>Rhabditomorpha</taxon>
        <taxon>Rhabditoidea</taxon>
        <taxon>Rhabditidae</taxon>
        <taxon>Peloderinae</taxon>
        <taxon>Caenorhabditis</taxon>
    </lineage>
</organism>
<proteinExistence type="predicted"/>
<feature type="compositionally biased region" description="Low complexity" evidence="1">
    <location>
        <begin position="220"/>
        <end position="235"/>
    </location>
</feature>
<evidence type="ECO:0000313" key="3">
    <source>
        <dbReference type="Proteomes" id="UP000494206"/>
    </source>
</evidence>
<feature type="region of interest" description="Disordered" evidence="1">
    <location>
        <begin position="191"/>
        <end position="249"/>
    </location>
</feature>
<protein>
    <submittedName>
        <fullName evidence="2">Uncharacterized protein</fullName>
    </submittedName>
</protein>